<comment type="caution">
    <text evidence="1">The sequence shown here is derived from an EMBL/GenBank/DDBJ whole genome shotgun (WGS) entry which is preliminary data.</text>
</comment>
<proteinExistence type="predicted"/>
<name>T1C4P1_9ZZZZ</name>
<gene>
    <name evidence="1" type="ORF">B1B_01325</name>
</gene>
<dbReference type="EMBL" id="AUZY01000925">
    <property type="protein sequence ID" value="EQD76977.1"/>
    <property type="molecule type" value="Genomic_DNA"/>
</dbReference>
<organism evidence="1">
    <name type="scientific">mine drainage metagenome</name>
    <dbReference type="NCBI Taxonomy" id="410659"/>
    <lineage>
        <taxon>unclassified sequences</taxon>
        <taxon>metagenomes</taxon>
        <taxon>ecological metagenomes</taxon>
    </lineage>
</organism>
<reference evidence="1" key="1">
    <citation type="submission" date="2013-08" db="EMBL/GenBank/DDBJ databases">
        <authorList>
            <person name="Mendez C."/>
            <person name="Richter M."/>
            <person name="Ferrer M."/>
            <person name="Sanchez J."/>
        </authorList>
    </citation>
    <scope>NUCLEOTIDE SEQUENCE</scope>
</reference>
<evidence type="ECO:0000313" key="1">
    <source>
        <dbReference type="EMBL" id="EQD76977.1"/>
    </source>
</evidence>
<dbReference type="AlphaFoldDB" id="T1C4P1"/>
<reference evidence="1" key="2">
    <citation type="journal article" date="2014" name="ISME J.">
        <title>Microbial stratification in low pH oxic and suboxic macroscopic growths along an acid mine drainage.</title>
        <authorList>
            <person name="Mendez-Garcia C."/>
            <person name="Mesa V."/>
            <person name="Sprenger R.R."/>
            <person name="Richter M."/>
            <person name="Diez M.S."/>
            <person name="Solano J."/>
            <person name="Bargiela R."/>
            <person name="Golyshina O.V."/>
            <person name="Manteca A."/>
            <person name="Ramos J.L."/>
            <person name="Gallego J.R."/>
            <person name="Llorente I."/>
            <person name="Martins Dos Santos V.A."/>
            <person name="Jensen O.N."/>
            <person name="Pelaez A.I."/>
            <person name="Sanchez J."/>
            <person name="Ferrer M."/>
        </authorList>
    </citation>
    <scope>NUCLEOTIDE SEQUENCE</scope>
</reference>
<protein>
    <submittedName>
        <fullName evidence="1">Uncharacterized protein</fullName>
    </submittedName>
</protein>
<accession>T1C4P1</accession>
<sequence>MTQRETSSQQGSPRASSDVAAKLKTYGKDIDCWPESWAGFPNLDVPVGERIVAEFTLFLLALISERRTQKTVNKYADYLWVLGGEIIRRTHFEERDRRLSGRALLLKYLHAQGGPLWNDARYEREHEAYDAVCARLYQFLTGGIEP</sequence>